<dbReference type="Proteomes" id="UP000444401">
    <property type="component" value="Unassembled WGS sequence"/>
</dbReference>
<comment type="caution">
    <text evidence="1">The sequence shown here is derived from an EMBL/GenBank/DDBJ whole genome shotgun (WGS) entry which is preliminary data.</text>
</comment>
<dbReference type="EMBL" id="WTYO01000001">
    <property type="protein sequence ID" value="MXO67809.1"/>
    <property type="molecule type" value="Genomic_DNA"/>
</dbReference>
<gene>
    <name evidence="1" type="ORF">GRI72_03045</name>
</gene>
<sequence length="103" mass="11176">MKDKLVERARFLASGQDDPHSVTIDELCDRIEAQAAALRESAAALQCAKEELALLIPAECLQDGGPQIPADWPVPNEADGECIQSAWDAIEGNYILDSRKQIG</sequence>
<evidence type="ECO:0000313" key="1">
    <source>
        <dbReference type="EMBL" id="MXO67809.1"/>
    </source>
</evidence>
<evidence type="ECO:0000313" key="2">
    <source>
        <dbReference type="Proteomes" id="UP000444401"/>
    </source>
</evidence>
<reference evidence="1 2" key="1">
    <citation type="submission" date="2019-12" db="EMBL/GenBank/DDBJ databases">
        <title>Genomic-based taxomic classification of the family Erythrobacteraceae.</title>
        <authorList>
            <person name="Xu L."/>
        </authorList>
    </citation>
    <scope>NUCLEOTIDE SEQUENCE [LARGE SCALE GENOMIC DNA]</scope>
    <source>
        <strain evidence="1 2">H32</strain>
    </source>
</reference>
<keyword evidence="2" id="KW-1185">Reference proteome</keyword>
<proteinExistence type="predicted"/>
<protein>
    <submittedName>
        <fullName evidence="1">Uncharacterized protein</fullName>
    </submittedName>
</protein>
<dbReference type="RefSeq" id="WP_160732435.1">
    <property type="nucleotide sequence ID" value="NZ_WTYO01000001.1"/>
</dbReference>
<organism evidence="1 2">
    <name type="scientific">Pelagerythrobacter marinus</name>
    <dbReference type="NCBI Taxonomy" id="538382"/>
    <lineage>
        <taxon>Bacteria</taxon>
        <taxon>Pseudomonadati</taxon>
        <taxon>Pseudomonadota</taxon>
        <taxon>Alphaproteobacteria</taxon>
        <taxon>Sphingomonadales</taxon>
        <taxon>Erythrobacteraceae</taxon>
        <taxon>Pelagerythrobacter</taxon>
    </lineage>
</organism>
<name>A0ABW9USG1_9SPHN</name>
<accession>A0ABW9USG1</accession>